<comment type="function">
    <text evidence="1">Involved in the transposition of the insertion sequence IS5.</text>
</comment>
<evidence type="ECO:0000256" key="3">
    <source>
        <dbReference type="ARBA" id="ARBA00022578"/>
    </source>
</evidence>
<keyword evidence="10" id="KW-1185">Reference proteome</keyword>
<dbReference type="PANTHER" id="PTHR35604:SF2">
    <property type="entry name" value="TRANSPOSASE INSH FOR INSERTION SEQUENCE ELEMENT IS5A-RELATED"/>
    <property type="match status" value="1"/>
</dbReference>
<name>A0A5K7ZA29_9BACT</name>
<dbReference type="EMBL" id="AP021875">
    <property type="protein sequence ID" value="BBO77898.1"/>
    <property type="molecule type" value="Genomic_DNA"/>
</dbReference>
<gene>
    <name evidence="9" type="ORF">DSCW_53150</name>
</gene>
<dbReference type="InterPro" id="IPR008490">
    <property type="entry name" value="Transposase_InsH_N"/>
</dbReference>
<dbReference type="NCBIfam" id="NF033581">
    <property type="entry name" value="transpos_IS5_4"/>
    <property type="match status" value="1"/>
</dbReference>
<evidence type="ECO:0000313" key="10">
    <source>
        <dbReference type="Proteomes" id="UP000427769"/>
    </source>
</evidence>
<evidence type="ECO:0000256" key="6">
    <source>
        <dbReference type="SAM" id="MobiDB-lite"/>
    </source>
</evidence>
<reference evidence="9 10" key="1">
    <citation type="submission" date="2019-11" db="EMBL/GenBank/DDBJ databases">
        <title>Comparative genomics of hydrocarbon-degrading Desulfosarcina strains.</title>
        <authorList>
            <person name="Watanabe M."/>
            <person name="Kojima H."/>
            <person name="Fukui M."/>
        </authorList>
    </citation>
    <scope>NUCLEOTIDE SEQUENCE [LARGE SCALE GENOMIC DNA]</scope>
    <source>
        <strain evidence="9 10">PP31</strain>
    </source>
</reference>
<keyword evidence="4" id="KW-0238">DNA-binding</keyword>
<evidence type="ECO:0000313" key="9">
    <source>
        <dbReference type="EMBL" id="BBO77898.1"/>
    </source>
</evidence>
<evidence type="ECO:0000256" key="1">
    <source>
        <dbReference type="ARBA" id="ARBA00003544"/>
    </source>
</evidence>
<evidence type="ECO:0000259" key="7">
    <source>
        <dbReference type="Pfam" id="PF01609"/>
    </source>
</evidence>
<dbReference type="AlphaFoldDB" id="A0A5K7ZA29"/>
<dbReference type="Pfam" id="PF01609">
    <property type="entry name" value="DDE_Tnp_1"/>
    <property type="match status" value="1"/>
</dbReference>
<dbReference type="GO" id="GO:0006313">
    <property type="term" value="P:DNA transposition"/>
    <property type="evidence" value="ECO:0007669"/>
    <property type="project" value="InterPro"/>
</dbReference>
<evidence type="ECO:0000256" key="2">
    <source>
        <dbReference type="ARBA" id="ARBA00010075"/>
    </source>
</evidence>
<proteinExistence type="inferred from homology"/>
<evidence type="ECO:0000256" key="5">
    <source>
        <dbReference type="ARBA" id="ARBA00023172"/>
    </source>
</evidence>
<sequence>MVDRALEQMHDTFADLYSHTGRPSIPPEYLLRASLLQVFYTIRSERLLMEQLDYNLLYRWFVGLSMDDSVWDHSVFSKNRDRLLNTGTVAVFFSSIRDQAKQKGLISDEHFTVDGTLLEAWASMKSFRPRDDDNSNDGPGRNPIVDFTDQKRTNDTHASTTDPGARLYKKGQGQQAKLCYMGHALMENRNGLVIDTRVTAANGTAEREAAVDMIKDVPGNHRITVGADKGYDTADFVTQCRWWNATAHVARKRRGSDIDGRTTRHEGYRISLKVRKRVEEVFGWLKTIGCLGKLPHRGRERVDAVFTLATTAYNLIRIRNLTATS</sequence>
<protein>
    <submittedName>
        <fullName evidence="9">DDE transposase</fullName>
    </submittedName>
</protein>
<organism evidence="9 10">
    <name type="scientific">Desulfosarcina widdelii</name>
    <dbReference type="NCBI Taxonomy" id="947919"/>
    <lineage>
        <taxon>Bacteria</taxon>
        <taxon>Pseudomonadati</taxon>
        <taxon>Thermodesulfobacteriota</taxon>
        <taxon>Desulfobacteria</taxon>
        <taxon>Desulfobacterales</taxon>
        <taxon>Desulfosarcinaceae</taxon>
        <taxon>Desulfosarcina</taxon>
    </lineage>
</organism>
<keyword evidence="3" id="KW-0815">Transposition</keyword>
<comment type="similarity">
    <text evidence="2">Belongs to the transposase 11 family.</text>
</comment>
<feature type="domain" description="Transposase IS4-like" evidence="7">
    <location>
        <begin position="158"/>
        <end position="315"/>
    </location>
</feature>
<accession>A0A5K7ZA29</accession>
<evidence type="ECO:0000256" key="4">
    <source>
        <dbReference type="ARBA" id="ARBA00023125"/>
    </source>
</evidence>
<dbReference type="InterPro" id="IPR047959">
    <property type="entry name" value="Transpos_IS5"/>
</dbReference>
<feature type="domain" description="Transposase InsH N-terminal" evidence="8">
    <location>
        <begin position="6"/>
        <end position="82"/>
    </location>
</feature>
<dbReference type="Proteomes" id="UP000427769">
    <property type="component" value="Chromosome"/>
</dbReference>
<dbReference type="InterPro" id="IPR002559">
    <property type="entry name" value="Transposase_11"/>
</dbReference>
<evidence type="ECO:0000259" key="8">
    <source>
        <dbReference type="Pfam" id="PF05598"/>
    </source>
</evidence>
<keyword evidence="5" id="KW-0233">DNA recombination</keyword>
<dbReference type="GO" id="GO:0004803">
    <property type="term" value="F:transposase activity"/>
    <property type="evidence" value="ECO:0007669"/>
    <property type="project" value="InterPro"/>
</dbReference>
<dbReference type="Pfam" id="PF05598">
    <property type="entry name" value="DUF772"/>
    <property type="match status" value="1"/>
</dbReference>
<dbReference type="PANTHER" id="PTHR35604">
    <property type="entry name" value="TRANSPOSASE INSH FOR INSERTION SEQUENCE ELEMENT IS5A-RELATED"/>
    <property type="match status" value="1"/>
</dbReference>
<feature type="region of interest" description="Disordered" evidence="6">
    <location>
        <begin position="128"/>
        <end position="168"/>
    </location>
</feature>
<dbReference type="GO" id="GO:0003677">
    <property type="term" value="F:DNA binding"/>
    <property type="evidence" value="ECO:0007669"/>
    <property type="project" value="UniProtKB-KW"/>
</dbReference>
<dbReference type="KEGG" id="dwd:DSCW_53150"/>